<feature type="compositionally biased region" description="Polar residues" evidence="1">
    <location>
        <begin position="94"/>
        <end position="110"/>
    </location>
</feature>
<dbReference type="Proteomes" id="UP000757232">
    <property type="component" value="Unassembled WGS sequence"/>
</dbReference>
<protein>
    <submittedName>
        <fullName evidence="2">Uncharacterized protein</fullName>
    </submittedName>
</protein>
<name>A0A9Q5HTV0_SANBA</name>
<dbReference type="EMBL" id="LNZH02000206">
    <property type="protein sequence ID" value="OCB85885.1"/>
    <property type="molecule type" value="Genomic_DNA"/>
</dbReference>
<comment type="caution">
    <text evidence="2">The sequence shown here is derived from an EMBL/GenBank/DDBJ whole genome shotgun (WGS) entry which is preliminary data.</text>
</comment>
<evidence type="ECO:0000256" key="1">
    <source>
        <dbReference type="SAM" id="MobiDB-lite"/>
    </source>
</evidence>
<accession>A0A9Q5HTV0</accession>
<organism evidence="2 3">
    <name type="scientific">Sanghuangporus baumii</name>
    <name type="common">Phellinus baumii</name>
    <dbReference type="NCBI Taxonomy" id="108892"/>
    <lineage>
        <taxon>Eukaryota</taxon>
        <taxon>Fungi</taxon>
        <taxon>Dikarya</taxon>
        <taxon>Basidiomycota</taxon>
        <taxon>Agaricomycotina</taxon>
        <taxon>Agaricomycetes</taxon>
        <taxon>Hymenochaetales</taxon>
        <taxon>Hymenochaetaceae</taxon>
        <taxon>Sanghuangporus</taxon>
    </lineage>
</organism>
<dbReference type="OrthoDB" id="3241146at2759"/>
<feature type="region of interest" description="Disordered" evidence="1">
    <location>
        <begin position="92"/>
        <end position="124"/>
    </location>
</feature>
<gene>
    <name evidence="2" type="ORF">A7U60_g7018</name>
</gene>
<reference evidence="2" key="1">
    <citation type="submission" date="2016-06" db="EMBL/GenBank/DDBJ databases">
        <title>Draft Genome sequence of the fungus Inonotus baumii.</title>
        <authorList>
            <person name="Zhu H."/>
            <person name="Lin W."/>
        </authorList>
    </citation>
    <scope>NUCLEOTIDE SEQUENCE</scope>
    <source>
        <strain evidence="2">821</strain>
    </source>
</reference>
<proteinExistence type="predicted"/>
<evidence type="ECO:0000313" key="2">
    <source>
        <dbReference type="EMBL" id="OCB85885.1"/>
    </source>
</evidence>
<sequence>MDAILDRALLLRGVTGVLVLKRDSWLTIASRGALNASDAPTIERLLSWMDDEIDATGSIPWMGGEGGRCIHFHFAETHTLILLRQYPQPRDCGTNKTVNKQHLHPSQTPGPASPHTPSSAGGFASSLHAGLSGLSFSPRLGAPRMRFGWSRSSTESHITNASSVGASENVIGNSLRAGTASLFDPSRSVESAGNVHRPSSWC</sequence>
<dbReference type="AlphaFoldDB" id="A0A9Q5HTV0"/>
<evidence type="ECO:0000313" key="3">
    <source>
        <dbReference type="Proteomes" id="UP000757232"/>
    </source>
</evidence>
<keyword evidence="3" id="KW-1185">Reference proteome</keyword>